<dbReference type="AlphaFoldDB" id="A0A816Y732"/>
<dbReference type="PANTHER" id="PTHR35109:SF5">
    <property type="entry name" value="BNAA01G36870D PROTEIN"/>
    <property type="match status" value="1"/>
</dbReference>
<dbReference type="PANTHER" id="PTHR35109">
    <property type="entry name" value="GLUTAMATE RACEMASE"/>
    <property type="match status" value="1"/>
</dbReference>
<organism evidence="1">
    <name type="scientific">Brassica napus</name>
    <name type="common">Rape</name>
    <dbReference type="NCBI Taxonomy" id="3708"/>
    <lineage>
        <taxon>Eukaryota</taxon>
        <taxon>Viridiplantae</taxon>
        <taxon>Streptophyta</taxon>
        <taxon>Embryophyta</taxon>
        <taxon>Tracheophyta</taxon>
        <taxon>Spermatophyta</taxon>
        <taxon>Magnoliopsida</taxon>
        <taxon>eudicotyledons</taxon>
        <taxon>Gunneridae</taxon>
        <taxon>Pentapetalae</taxon>
        <taxon>rosids</taxon>
        <taxon>malvids</taxon>
        <taxon>Brassicales</taxon>
        <taxon>Brassicaceae</taxon>
        <taxon>Brassiceae</taxon>
        <taxon>Brassica</taxon>
    </lineage>
</organism>
<dbReference type="EMBL" id="HG994355">
    <property type="protein sequence ID" value="CAF2153995.1"/>
    <property type="molecule type" value="Genomic_DNA"/>
</dbReference>
<name>A0A816Y732_BRANA</name>
<reference evidence="1" key="1">
    <citation type="submission" date="2021-01" db="EMBL/GenBank/DDBJ databases">
        <authorList>
            <consortium name="Genoscope - CEA"/>
            <person name="William W."/>
        </authorList>
    </citation>
    <scope>NUCLEOTIDE SEQUENCE</scope>
</reference>
<sequence>MSDCLNAQLCRDGPACISVFGNLAELIDEELVMSGVEPKVVVATNINPKLVGGDHFHVTHLLVRFLTDNFFHFRWCLIQRYCNEESKMNVVYEYMKKGMLKDHLYDSDNPRSWRQVQGLAGISSKAAKQKPMFIDYSEDISDHSVEINCGGEVEWVPHPRTGIFFPPGQESVMDGVPDDAASFDMTFWLRDVDGVDKPDPDHHFPK</sequence>
<dbReference type="Proteomes" id="UP001295469">
    <property type="component" value="Chromosome A01"/>
</dbReference>
<proteinExistence type="predicted"/>
<evidence type="ECO:0000313" key="1">
    <source>
        <dbReference type="EMBL" id="CAF2153995.1"/>
    </source>
</evidence>
<gene>
    <name evidence="1" type="ORF">DARMORV10_A01P35140.1</name>
</gene>
<accession>A0A816Y732</accession>
<protein>
    <submittedName>
        <fullName evidence="1">(rape) hypothetical protein</fullName>
    </submittedName>
</protein>